<feature type="transmembrane region" description="Helical" evidence="1">
    <location>
        <begin position="107"/>
        <end position="127"/>
    </location>
</feature>
<dbReference type="Pfam" id="PF19700">
    <property type="entry name" value="DUF6198"/>
    <property type="match status" value="1"/>
</dbReference>
<dbReference type="Proteomes" id="UP001180840">
    <property type="component" value="Unassembled WGS sequence"/>
</dbReference>
<keyword evidence="1" id="KW-0812">Transmembrane</keyword>
<dbReference type="PANTHER" id="PTHR40078:SF1">
    <property type="entry name" value="INTEGRAL MEMBRANE PROTEIN"/>
    <property type="match status" value="1"/>
</dbReference>
<evidence type="ECO:0000256" key="1">
    <source>
        <dbReference type="SAM" id="Phobius"/>
    </source>
</evidence>
<evidence type="ECO:0000313" key="2">
    <source>
        <dbReference type="EMBL" id="MDR7330832.1"/>
    </source>
</evidence>
<dbReference type="PANTHER" id="PTHR40078">
    <property type="entry name" value="INTEGRAL MEMBRANE PROTEIN-RELATED"/>
    <property type="match status" value="1"/>
</dbReference>
<dbReference type="InterPro" id="IPR038750">
    <property type="entry name" value="YczE/YyaS-like"/>
</dbReference>
<organism evidence="2 3">
    <name type="scientific">Corynebacterium guangdongense</name>
    <dbReference type="NCBI Taxonomy" id="1783348"/>
    <lineage>
        <taxon>Bacteria</taxon>
        <taxon>Bacillati</taxon>
        <taxon>Actinomycetota</taxon>
        <taxon>Actinomycetes</taxon>
        <taxon>Mycobacteriales</taxon>
        <taxon>Corynebacteriaceae</taxon>
        <taxon>Corynebacterium</taxon>
    </lineage>
</organism>
<accession>A0ABU2A0W5</accession>
<sequence>MRLAGQVLELLLGHALMALGIATSTASDLGTTPVSSLPLVGSLISGLSLGATTILVNVTLLALQALILRRDFRPVQLLQLICLVWFGPFIDAAVWSLDRLGVGYTAYWQQWALTLAGIVLVGVGVAFQVHARLLVLPGDGFSQALTFALQRRFGPSPRFEFGRVKVLADTGQVLISLVLALVFLGGFVGVREGTLAAAFGVGWVVTWVMRVLPPTQAR</sequence>
<gene>
    <name evidence="2" type="ORF">J2S39_002508</name>
</gene>
<keyword evidence="1" id="KW-0472">Membrane</keyword>
<feature type="transmembrane region" description="Helical" evidence="1">
    <location>
        <begin position="194"/>
        <end position="212"/>
    </location>
</feature>
<proteinExistence type="predicted"/>
<name>A0ABU2A0W5_9CORY</name>
<dbReference type="RefSeq" id="WP_290196913.1">
    <property type="nucleotide sequence ID" value="NZ_CP047654.1"/>
</dbReference>
<feature type="transmembrane region" description="Helical" evidence="1">
    <location>
        <begin position="42"/>
        <end position="63"/>
    </location>
</feature>
<feature type="transmembrane region" description="Helical" evidence="1">
    <location>
        <begin position="75"/>
        <end position="95"/>
    </location>
</feature>
<dbReference type="EMBL" id="JAVDXZ010000001">
    <property type="protein sequence ID" value="MDR7330832.1"/>
    <property type="molecule type" value="Genomic_DNA"/>
</dbReference>
<comment type="caution">
    <text evidence="2">The sequence shown here is derived from an EMBL/GenBank/DDBJ whole genome shotgun (WGS) entry which is preliminary data.</text>
</comment>
<keyword evidence="3" id="KW-1185">Reference proteome</keyword>
<reference evidence="2" key="1">
    <citation type="submission" date="2023-07" db="EMBL/GenBank/DDBJ databases">
        <title>Sequencing the genomes of 1000 actinobacteria strains.</title>
        <authorList>
            <person name="Klenk H.-P."/>
        </authorList>
    </citation>
    <scope>NUCLEOTIDE SEQUENCE</scope>
    <source>
        <strain evidence="2">DSM 107476</strain>
    </source>
</reference>
<protein>
    <submittedName>
        <fullName evidence="2">Membrane protein YczE</fullName>
    </submittedName>
</protein>
<feature type="transmembrane region" description="Helical" evidence="1">
    <location>
        <begin position="166"/>
        <end position="188"/>
    </location>
</feature>
<keyword evidence="1" id="KW-1133">Transmembrane helix</keyword>
<evidence type="ECO:0000313" key="3">
    <source>
        <dbReference type="Proteomes" id="UP001180840"/>
    </source>
</evidence>